<evidence type="ECO:0000256" key="2">
    <source>
        <dbReference type="ARBA" id="ARBA00022692"/>
    </source>
</evidence>
<dbReference type="SUPFAM" id="SSF103473">
    <property type="entry name" value="MFS general substrate transporter"/>
    <property type="match status" value="1"/>
</dbReference>
<feature type="transmembrane region" description="Helical" evidence="5">
    <location>
        <begin position="349"/>
        <end position="371"/>
    </location>
</feature>
<feature type="transmembrane region" description="Helical" evidence="5">
    <location>
        <begin position="299"/>
        <end position="329"/>
    </location>
</feature>
<dbReference type="GO" id="GO:0005886">
    <property type="term" value="C:plasma membrane"/>
    <property type="evidence" value="ECO:0007669"/>
    <property type="project" value="TreeGrafter"/>
</dbReference>
<organism evidence="6 7">
    <name type="scientific">Conoideocrella luteorostrata</name>
    <dbReference type="NCBI Taxonomy" id="1105319"/>
    <lineage>
        <taxon>Eukaryota</taxon>
        <taxon>Fungi</taxon>
        <taxon>Dikarya</taxon>
        <taxon>Ascomycota</taxon>
        <taxon>Pezizomycotina</taxon>
        <taxon>Sordariomycetes</taxon>
        <taxon>Hypocreomycetidae</taxon>
        <taxon>Hypocreales</taxon>
        <taxon>Clavicipitaceae</taxon>
        <taxon>Conoideocrella</taxon>
    </lineage>
</organism>
<evidence type="ECO:0008006" key="8">
    <source>
        <dbReference type="Google" id="ProtNLM"/>
    </source>
</evidence>
<protein>
    <recommendedName>
        <fullName evidence="8">Major facilitator superfamily transporter</fullName>
    </recommendedName>
</protein>
<comment type="subcellular location">
    <subcellularLocation>
        <location evidence="1">Membrane</location>
        <topology evidence="1">Multi-pass membrane protein</topology>
    </subcellularLocation>
</comment>
<evidence type="ECO:0000256" key="1">
    <source>
        <dbReference type="ARBA" id="ARBA00004141"/>
    </source>
</evidence>
<dbReference type="GO" id="GO:0022857">
    <property type="term" value="F:transmembrane transporter activity"/>
    <property type="evidence" value="ECO:0007669"/>
    <property type="project" value="InterPro"/>
</dbReference>
<dbReference type="InterPro" id="IPR011701">
    <property type="entry name" value="MFS"/>
</dbReference>
<dbReference type="Proteomes" id="UP001251528">
    <property type="component" value="Unassembled WGS sequence"/>
</dbReference>
<name>A0AAJ0FZ22_9HYPO</name>
<feature type="transmembrane region" description="Helical" evidence="5">
    <location>
        <begin position="108"/>
        <end position="126"/>
    </location>
</feature>
<dbReference type="Gene3D" id="1.20.1250.20">
    <property type="entry name" value="MFS general substrate transporter like domains"/>
    <property type="match status" value="1"/>
</dbReference>
<feature type="transmembrane region" description="Helical" evidence="5">
    <location>
        <begin position="392"/>
        <end position="414"/>
    </location>
</feature>
<keyword evidence="3 5" id="KW-1133">Transmembrane helix</keyword>
<keyword evidence="2 5" id="KW-0812">Transmembrane</keyword>
<comment type="caution">
    <text evidence="6">The sequence shown here is derived from an EMBL/GenBank/DDBJ whole genome shotgun (WGS) entry which is preliminary data.</text>
</comment>
<feature type="transmembrane region" description="Helical" evidence="5">
    <location>
        <begin position="171"/>
        <end position="191"/>
    </location>
</feature>
<evidence type="ECO:0000256" key="4">
    <source>
        <dbReference type="ARBA" id="ARBA00023136"/>
    </source>
</evidence>
<feature type="transmembrane region" description="Helical" evidence="5">
    <location>
        <begin position="132"/>
        <end position="159"/>
    </location>
</feature>
<feature type="transmembrane region" description="Helical" evidence="5">
    <location>
        <begin position="420"/>
        <end position="446"/>
    </location>
</feature>
<dbReference type="Pfam" id="PF07690">
    <property type="entry name" value="MFS_1"/>
    <property type="match status" value="1"/>
</dbReference>
<sequence length="539" mass="59435">MAISLPPGTVRLTEGSKIILHPKPTDEYDDPLNWSARRKALHFGIINFYVAVTFSILNLPVAISSQLQQNLSMTGKDIILSNALNFAALGLGSIFLVPMAYCYGRRPIYLLSAAVQMCAVLWLANISTKQEYFVCGFVLGAGAAVTQTLIPITVADLFFVHQYATMNGWFLFTQGVGAFLGPLAASFIVQANDWRRSWWLSAGLLGLSSLLIIFLLEESTYVPTHNDQDAVGNDDEPWFFDRPVSFASIADGHGHVDLVDLSRTMTIAVPDAPVPAKRKTLRTRLALITRTGRPIKKRFLAPFATLSFFPAVSYAALTFGAFMGWLAIFGHIITRRLFSPPYNFGAKDVGLFELAPLIGNTMGGLVVPALSDRFILMLVRRKGGMYHPEMRLPLAILGAIFTCVGMSVFGYCIFEDDAPWMTLALGFGLFAFGLGICVNVALTYVVDCYLNVHDRRRTSWHRLSSQLHILDDLVRHDLMDRWHGYSECAYPDSGNGYIRFPGPSAADVLGEKGQSGYGPEIRALFTGCHTPGFIEAFND</sequence>
<evidence type="ECO:0000313" key="7">
    <source>
        <dbReference type="Proteomes" id="UP001251528"/>
    </source>
</evidence>
<reference evidence="6" key="1">
    <citation type="submission" date="2023-06" db="EMBL/GenBank/DDBJ databases">
        <title>Conoideocrella luteorostrata (Hypocreales: Clavicipitaceae), a potential biocontrol fungus for elongate hemlock scale in United States Christmas tree production areas.</title>
        <authorList>
            <person name="Barrett H."/>
            <person name="Lovett B."/>
            <person name="Macias A.M."/>
            <person name="Stajich J.E."/>
            <person name="Kasson M.T."/>
        </authorList>
    </citation>
    <scope>NUCLEOTIDE SEQUENCE</scope>
    <source>
        <strain evidence="6">ARSEF 14590</strain>
    </source>
</reference>
<dbReference type="InterPro" id="IPR036259">
    <property type="entry name" value="MFS_trans_sf"/>
</dbReference>
<dbReference type="PANTHER" id="PTHR23502:SF50">
    <property type="entry name" value="TRANSPORTER, PUTATIVE (AFU_ORTHOLOGUE AFUA_5G00430)-RELATED"/>
    <property type="match status" value="1"/>
</dbReference>
<keyword evidence="7" id="KW-1185">Reference proteome</keyword>
<evidence type="ECO:0000313" key="6">
    <source>
        <dbReference type="EMBL" id="KAK2616430.1"/>
    </source>
</evidence>
<dbReference type="PANTHER" id="PTHR23502">
    <property type="entry name" value="MAJOR FACILITATOR SUPERFAMILY"/>
    <property type="match status" value="1"/>
</dbReference>
<accession>A0AAJ0FZ22</accession>
<dbReference type="EMBL" id="JASWJB010000006">
    <property type="protein sequence ID" value="KAK2616430.1"/>
    <property type="molecule type" value="Genomic_DNA"/>
</dbReference>
<dbReference type="AlphaFoldDB" id="A0AAJ0FZ22"/>
<evidence type="ECO:0000256" key="5">
    <source>
        <dbReference type="SAM" id="Phobius"/>
    </source>
</evidence>
<keyword evidence="4 5" id="KW-0472">Membrane</keyword>
<gene>
    <name evidence="6" type="ORF">QQS21_000672</name>
</gene>
<evidence type="ECO:0000256" key="3">
    <source>
        <dbReference type="ARBA" id="ARBA00022989"/>
    </source>
</evidence>
<proteinExistence type="predicted"/>
<feature type="transmembrane region" description="Helical" evidence="5">
    <location>
        <begin position="40"/>
        <end position="63"/>
    </location>
</feature>
<feature type="transmembrane region" description="Helical" evidence="5">
    <location>
        <begin position="83"/>
        <end position="101"/>
    </location>
</feature>